<sequence>MKFVIGKFSNQVFHALTKKEVTLLFKLVPDEWTKPIRGVVLSAKVFKNTKVAQPVMYSPTTSQLSIFSRGLKREEIARQVLIELAVIGGELEAINPLNVTKEQDAVLDGLVKTYLDKFLKARV</sequence>
<name>A0ABU3SVT3_9ALTE</name>
<protein>
    <submittedName>
        <fullName evidence="1">Uncharacterized protein</fullName>
    </submittedName>
</protein>
<keyword evidence="2" id="KW-1185">Reference proteome</keyword>
<evidence type="ECO:0000313" key="2">
    <source>
        <dbReference type="Proteomes" id="UP001247805"/>
    </source>
</evidence>
<comment type="caution">
    <text evidence="1">The sequence shown here is derived from an EMBL/GenBank/DDBJ whole genome shotgun (WGS) entry which is preliminary data.</text>
</comment>
<dbReference type="EMBL" id="JAWDIO010000002">
    <property type="protein sequence ID" value="MDU0354121.1"/>
    <property type="molecule type" value="Genomic_DNA"/>
</dbReference>
<dbReference type="Proteomes" id="UP001247805">
    <property type="component" value="Unassembled WGS sequence"/>
</dbReference>
<proteinExistence type="predicted"/>
<reference evidence="1 2" key="1">
    <citation type="submission" date="2023-10" db="EMBL/GenBank/DDBJ databases">
        <title>Glaciecola aquimarina strain GGW-M5 nov., isolated from a coastal seawater.</title>
        <authorList>
            <person name="Bayburt H."/>
            <person name="Kim J.M."/>
            <person name="Choi B.J."/>
            <person name="Jeon C.O."/>
        </authorList>
    </citation>
    <scope>NUCLEOTIDE SEQUENCE [LARGE SCALE GENOMIC DNA]</scope>
    <source>
        <strain evidence="1 2">KCTC 32108</strain>
    </source>
</reference>
<organism evidence="1 2">
    <name type="scientific">Paraglaciecola aquimarina</name>
    <dbReference type="NCBI Taxonomy" id="1235557"/>
    <lineage>
        <taxon>Bacteria</taxon>
        <taxon>Pseudomonadati</taxon>
        <taxon>Pseudomonadota</taxon>
        <taxon>Gammaproteobacteria</taxon>
        <taxon>Alteromonadales</taxon>
        <taxon>Alteromonadaceae</taxon>
        <taxon>Paraglaciecola</taxon>
    </lineage>
</organism>
<evidence type="ECO:0000313" key="1">
    <source>
        <dbReference type="EMBL" id="MDU0354121.1"/>
    </source>
</evidence>
<dbReference type="RefSeq" id="WP_316025742.1">
    <property type="nucleotide sequence ID" value="NZ_JAWDIO010000002.1"/>
</dbReference>
<gene>
    <name evidence="1" type="ORF">RS130_09395</name>
</gene>
<accession>A0ABU3SVT3</accession>